<organism evidence="5 6">
    <name type="scientific">Rhizobium azibense</name>
    <dbReference type="NCBI Taxonomy" id="1136135"/>
    <lineage>
        <taxon>Bacteria</taxon>
        <taxon>Pseudomonadati</taxon>
        <taxon>Pseudomonadota</taxon>
        <taxon>Alphaproteobacteria</taxon>
        <taxon>Hyphomicrobiales</taxon>
        <taxon>Rhizobiaceae</taxon>
        <taxon>Rhizobium/Agrobacterium group</taxon>
        <taxon>Rhizobium</taxon>
    </lineage>
</organism>
<gene>
    <name evidence="5" type="ORF">EV129_12737</name>
</gene>
<dbReference type="SUPFAM" id="SSF51735">
    <property type="entry name" value="NAD(P)-binding Rossmann-fold domains"/>
    <property type="match status" value="1"/>
</dbReference>
<dbReference type="PANTHER" id="PTHR42879:SF2">
    <property type="entry name" value="3-OXOACYL-[ACYL-CARRIER-PROTEIN] REDUCTASE FABG"/>
    <property type="match status" value="1"/>
</dbReference>
<dbReference type="InterPro" id="IPR050259">
    <property type="entry name" value="SDR"/>
</dbReference>
<evidence type="ECO:0000313" key="6">
    <source>
        <dbReference type="Proteomes" id="UP000295507"/>
    </source>
</evidence>
<evidence type="ECO:0000256" key="1">
    <source>
        <dbReference type="ARBA" id="ARBA00006484"/>
    </source>
</evidence>
<evidence type="ECO:0000313" key="5">
    <source>
        <dbReference type="EMBL" id="TCU31482.1"/>
    </source>
</evidence>
<sequence length="252" mass="27641">MNRYVVVTGSTSGIGLALATAFARAGDNVVVNGFGKSEEIETIMNLLRSTSKARSVYHSADMTKPDEIADLIATAERVFGTIDVLVNNAGIQHVEKIEDFPIEKWDRIVAVNLSSSFHTIRTAIPAMKASRKGRIINIASAHGLVASPFKAAYVAAKQGMPWLRSHSPRGTADPGHSPRARDHGSGGDKRRDAYISADEGFRISGRSGGNRALPCKRRGSANYGHLHLHRWWLDRRMRILLDGFAGNRWSHF</sequence>
<evidence type="ECO:0000256" key="4">
    <source>
        <dbReference type="SAM" id="MobiDB-lite"/>
    </source>
</evidence>
<comment type="caution">
    <text evidence="5">The sequence shown here is derived from an EMBL/GenBank/DDBJ whole genome shotgun (WGS) entry which is preliminary data.</text>
</comment>
<dbReference type="PRINTS" id="PR00080">
    <property type="entry name" value="SDRFAMILY"/>
</dbReference>
<dbReference type="InterPro" id="IPR036291">
    <property type="entry name" value="NAD(P)-bd_dom_sf"/>
</dbReference>
<evidence type="ECO:0000256" key="3">
    <source>
        <dbReference type="RuleBase" id="RU000363"/>
    </source>
</evidence>
<dbReference type="Pfam" id="PF00106">
    <property type="entry name" value="adh_short"/>
    <property type="match status" value="1"/>
</dbReference>
<name>A0A4R3RDR7_9HYPH</name>
<dbReference type="Proteomes" id="UP000295507">
    <property type="component" value="Unassembled WGS sequence"/>
</dbReference>
<dbReference type="AlphaFoldDB" id="A0A4R3RDR7"/>
<protein>
    <submittedName>
        <fullName evidence="5">Short subunit dehydrogenase</fullName>
    </submittedName>
</protein>
<feature type="region of interest" description="Disordered" evidence="4">
    <location>
        <begin position="164"/>
        <end position="191"/>
    </location>
</feature>
<dbReference type="PRINTS" id="PR00081">
    <property type="entry name" value="GDHRDH"/>
</dbReference>
<evidence type="ECO:0000256" key="2">
    <source>
        <dbReference type="ARBA" id="ARBA00023002"/>
    </source>
</evidence>
<accession>A0A4R3RDR7</accession>
<dbReference type="PANTHER" id="PTHR42879">
    <property type="entry name" value="3-OXOACYL-(ACYL-CARRIER-PROTEIN) REDUCTASE"/>
    <property type="match status" value="1"/>
</dbReference>
<proteinExistence type="inferred from homology"/>
<reference evidence="5 6" key="1">
    <citation type="submission" date="2019-03" db="EMBL/GenBank/DDBJ databases">
        <title>Genomic Encyclopedia of Type Strains, Phase IV (KMG-V): Genome sequencing to study the core and pangenomes of soil and plant-associated prokaryotes.</title>
        <authorList>
            <person name="Whitman W."/>
        </authorList>
    </citation>
    <scope>NUCLEOTIDE SEQUENCE [LARGE SCALE GENOMIC DNA]</scope>
    <source>
        <strain evidence="5 6">IE4868</strain>
    </source>
</reference>
<feature type="compositionally biased region" description="Basic and acidic residues" evidence="4">
    <location>
        <begin position="179"/>
        <end position="191"/>
    </location>
</feature>
<comment type="similarity">
    <text evidence="1 3">Belongs to the short-chain dehydrogenases/reductases (SDR) family.</text>
</comment>
<keyword evidence="2" id="KW-0560">Oxidoreductase</keyword>
<dbReference type="EMBL" id="SMBK01000027">
    <property type="protein sequence ID" value="TCU31482.1"/>
    <property type="molecule type" value="Genomic_DNA"/>
</dbReference>
<dbReference type="Gene3D" id="3.40.50.720">
    <property type="entry name" value="NAD(P)-binding Rossmann-like Domain"/>
    <property type="match status" value="1"/>
</dbReference>
<dbReference type="InterPro" id="IPR002347">
    <property type="entry name" value="SDR_fam"/>
</dbReference>
<dbReference type="GO" id="GO:0016491">
    <property type="term" value="F:oxidoreductase activity"/>
    <property type="evidence" value="ECO:0007669"/>
    <property type="project" value="UniProtKB-KW"/>
</dbReference>